<comment type="caution">
    <text evidence="1">The sequence shown here is derived from an EMBL/GenBank/DDBJ whole genome shotgun (WGS) entry which is preliminary data.</text>
</comment>
<protein>
    <submittedName>
        <fullName evidence="1">Uncharacterized protein</fullName>
    </submittedName>
</protein>
<dbReference type="EMBL" id="CAAALY010274529">
    <property type="protein sequence ID" value="VEL42461.1"/>
    <property type="molecule type" value="Genomic_DNA"/>
</dbReference>
<sequence>MVVELHSLARPGLGPTVDGAADLMRRLGQPGPGGRTIQVLGVLLSLHRQMVRGHLMRAGGMKMLQQLVLPCHAVAVAVESDACGLSSSIRTGIDDTESTYLSTKSLANQRKGQ</sequence>
<gene>
    <name evidence="1" type="ORF">PXEA_LOCUS35901</name>
</gene>
<name>A0A448XQJ2_9PLAT</name>
<organism evidence="1 2">
    <name type="scientific">Protopolystoma xenopodis</name>
    <dbReference type="NCBI Taxonomy" id="117903"/>
    <lineage>
        <taxon>Eukaryota</taxon>
        <taxon>Metazoa</taxon>
        <taxon>Spiralia</taxon>
        <taxon>Lophotrochozoa</taxon>
        <taxon>Platyhelminthes</taxon>
        <taxon>Monogenea</taxon>
        <taxon>Polyopisthocotylea</taxon>
        <taxon>Polystomatidea</taxon>
        <taxon>Polystomatidae</taxon>
        <taxon>Protopolystoma</taxon>
    </lineage>
</organism>
<dbReference type="Proteomes" id="UP000784294">
    <property type="component" value="Unassembled WGS sequence"/>
</dbReference>
<reference evidence="1" key="1">
    <citation type="submission" date="2018-11" db="EMBL/GenBank/DDBJ databases">
        <authorList>
            <consortium name="Pathogen Informatics"/>
        </authorList>
    </citation>
    <scope>NUCLEOTIDE SEQUENCE</scope>
</reference>
<proteinExistence type="predicted"/>
<evidence type="ECO:0000313" key="2">
    <source>
        <dbReference type="Proteomes" id="UP000784294"/>
    </source>
</evidence>
<dbReference type="AlphaFoldDB" id="A0A448XQJ2"/>
<accession>A0A448XQJ2</accession>
<evidence type="ECO:0000313" key="1">
    <source>
        <dbReference type="EMBL" id="VEL42461.1"/>
    </source>
</evidence>
<keyword evidence="2" id="KW-1185">Reference proteome</keyword>